<dbReference type="Pfam" id="PF02931">
    <property type="entry name" value="Neur_chan_LBD"/>
    <property type="match status" value="1"/>
</dbReference>
<sequence length="503" mass="57038">MSWIFLVSTTILHLYAPSPLAAIAANTLLPAFPPVIMLKYSISQLLSFNNSSTPSSISVIRHLVLLRGPRYIHRSTRRSFVYFQHGQSIASICSTQRTVAHLTRHQNATPTAPLTLSTAHLHPQLHEIPGADSTPLRLPTHITSHFSPPSSPPPLLHCPLSRAPPLRAANLDNLIPLQPATTPPNPHFCYMALLGQGPPVIVGMSINIASIDSISEVNMDYTITMYFQQSWRDKRLAYTEMKLNLTLDNRVADQLWLPDTYFLNDKKSFLHGVTVKNRMIRLHPDGTVLYGLRITTTAACMMDLRRYPLDEQNCTLEIESYGYTTDDIVFFWQGGDTAVTGVDKLELPQFSIVELRLVSREVQFTTGSYPRLSLSFRIKRNIGYFILQTYMPSILITILSWVSFWINYDASAARVALGVTTVLTMTTINTHLRETLPKIPYVKAIDVYLMGCFVFVFLALLEYAFVNYVFFGRGPAQQKKINERLNKANNERTRYEEKRLREQ</sequence>
<dbReference type="GO" id="GO:0034707">
    <property type="term" value="C:chloride channel complex"/>
    <property type="evidence" value="ECO:0007669"/>
    <property type="project" value="UniProtKB-KW"/>
</dbReference>
<dbReference type="CDD" id="cd18999">
    <property type="entry name" value="LGIC_ECD_GABAAR_B"/>
    <property type="match status" value="1"/>
</dbReference>
<keyword evidence="22" id="KW-1185">Reference proteome</keyword>
<comment type="caution">
    <text evidence="21">The sequence shown here is derived from an EMBL/GenBank/DDBJ whole genome shotgun (WGS) entry which is preliminary data.</text>
</comment>
<dbReference type="FunFam" id="1.20.58.390:FF:000004">
    <property type="entry name" value="Gamma-aminobutyric acid receptor subunit beta-2 isoform A"/>
    <property type="match status" value="1"/>
</dbReference>
<keyword evidence="7 18" id="KW-0406">Ion transport</keyword>
<dbReference type="GO" id="GO:0007268">
    <property type="term" value="P:chemical synaptic transmission"/>
    <property type="evidence" value="ECO:0007669"/>
    <property type="project" value="UniProtKB-ARBA"/>
</dbReference>
<dbReference type="GO" id="GO:0004890">
    <property type="term" value="F:GABA-A receptor activity"/>
    <property type="evidence" value="ECO:0007669"/>
    <property type="project" value="InterPro"/>
</dbReference>
<keyword evidence="14" id="KW-0628">Postsynaptic cell membrane</keyword>
<feature type="transmembrane region" description="Helical" evidence="18">
    <location>
        <begin position="448"/>
        <end position="471"/>
    </location>
</feature>
<dbReference type="Gene3D" id="2.70.170.10">
    <property type="entry name" value="Neurotransmitter-gated ion-channel ligand-binding domain"/>
    <property type="match status" value="1"/>
</dbReference>
<keyword evidence="11" id="KW-0869">Chloride channel</keyword>
<dbReference type="InterPro" id="IPR006202">
    <property type="entry name" value="Neur_chan_lig-bd"/>
</dbReference>
<evidence type="ECO:0000256" key="8">
    <source>
        <dbReference type="ARBA" id="ARBA00023136"/>
    </source>
</evidence>
<dbReference type="InterPro" id="IPR002289">
    <property type="entry name" value="GABAAb_rcpt"/>
</dbReference>
<dbReference type="InterPro" id="IPR006028">
    <property type="entry name" value="GABAA/Glycine_rcpt"/>
</dbReference>
<evidence type="ECO:0000313" key="22">
    <source>
        <dbReference type="Proteomes" id="UP001219934"/>
    </source>
</evidence>
<evidence type="ECO:0000256" key="1">
    <source>
        <dbReference type="ARBA" id="ARBA00022448"/>
    </source>
</evidence>
<dbReference type="PRINTS" id="PR01160">
    <property type="entry name" value="GABAARBETA"/>
</dbReference>
<dbReference type="GO" id="GO:0005230">
    <property type="term" value="F:extracellular ligand-gated monoatomic ion channel activity"/>
    <property type="evidence" value="ECO:0007669"/>
    <property type="project" value="InterPro"/>
</dbReference>
<dbReference type="InterPro" id="IPR006029">
    <property type="entry name" value="Neurotrans-gated_channel_TM"/>
</dbReference>
<keyword evidence="16 18" id="KW-0407">Ion channel</keyword>
<dbReference type="PROSITE" id="PS00236">
    <property type="entry name" value="NEUROTR_ION_CHANNEL"/>
    <property type="match status" value="1"/>
</dbReference>
<keyword evidence="4 18" id="KW-0732">Signal</keyword>
<comment type="caution">
    <text evidence="18">Lacks conserved residue(s) required for the propagation of feature annotation.</text>
</comment>
<evidence type="ECO:0000313" key="21">
    <source>
        <dbReference type="EMBL" id="KAJ4929970.1"/>
    </source>
</evidence>
<evidence type="ECO:0000256" key="13">
    <source>
        <dbReference type="ARBA" id="ARBA00023214"/>
    </source>
</evidence>
<evidence type="ECO:0000256" key="2">
    <source>
        <dbReference type="ARBA" id="ARBA00022475"/>
    </source>
</evidence>
<keyword evidence="10" id="KW-0675">Receptor</keyword>
<evidence type="ECO:0000256" key="7">
    <source>
        <dbReference type="ARBA" id="ARBA00023065"/>
    </source>
</evidence>
<evidence type="ECO:0000259" key="20">
    <source>
        <dbReference type="Pfam" id="PF02932"/>
    </source>
</evidence>
<evidence type="ECO:0000256" key="12">
    <source>
        <dbReference type="ARBA" id="ARBA00023180"/>
    </source>
</evidence>
<evidence type="ECO:0000256" key="17">
    <source>
        <dbReference type="ARBA" id="ARBA00034104"/>
    </source>
</evidence>
<keyword evidence="1 18" id="KW-0813">Transport</keyword>
<dbReference type="Gene3D" id="1.20.58.390">
    <property type="entry name" value="Neurotransmitter-gated ion-channel transmembrane domain"/>
    <property type="match status" value="1"/>
</dbReference>
<reference evidence="21" key="1">
    <citation type="submission" date="2022-11" db="EMBL/GenBank/DDBJ databases">
        <title>Chromosome-level genome of Pogonophryne albipinna.</title>
        <authorList>
            <person name="Jo E."/>
        </authorList>
    </citation>
    <scope>NUCLEOTIDE SEQUENCE</scope>
    <source>
        <strain evidence="21">SGF0006</strain>
        <tissue evidence="21">Muscle</tissue>
    </source>
</reference>
<evidence type="ECO:0000256" key="10">
    <source>
        <dbReference type="ARBA" id="ARBA00023170"/>
    </source>
</evidence>
<feature type="chain" id="PRO_5041766580" evidence="18">
    <location>
        <begin position="22"/>
        <end position="503"/>
    </location>
</feature>
<dbReference type="SUPFAM" id="SSF63712">
    <property type="entry name" value="Nicotinic receptor ligand binding domain-like"/>
    <property type="match status" value="1"/>
</dbReference>
<keyword evidence="5 18" id="KW-1133">Transmembrane helix</keyword>
<dbReference type="InterPro" id="IPR038050">
    <property type="entry name" value="Neuro_actylchol_rec"/>
</dbReference>
<evidence type="ECO:0000256" key="11">
    <source>
        <dbReference type="ARBA" id="ARBA00023173"/>
    </source>
</evidence>
<feature type="domain" description="Neurotransmitter-gated ion-channel ligand-binding" evidence="19">
    <location>
        <begin position="197"/>
        <end position="381"/>
    </location>
</feature>
<dbReference type="SUPFAM" id="SSF90112">
    <property type="entry name" value="Neurotransmitter-gated ion-channel transmembrane pore"/>
    <property type="match status" value="1"/>
</dbReference>
<dbReference type="EMBL" id="JAPTMU010000016">
    <property type="protein sequence ID" value="KAJ4929970.1"/>
    <property type="molecule type" value="Genomic_DNA"/>
</dbReference>
<dbReference type="CDD" id="cd19053">
    <property type="entry name" value="LGIC_TM_GABAAR_beta"/>
    <property type="match status" value="1"/>
</dbReference>
<dbReference type="Proteomes" id="UP001219934">
    <property type="component" value="Unassembled WGS sequence"/>
</dbReference>
<feature type="domain" description="Neurotransmitter-gated ion-channel transmembrane" evidence="20">
    <location>
        <begin position="389"/>
        <end position="497"/>
    </location>
</feature>
<gene>
    <name evidence="21" type="ORF">JOQ06_018986</name>
</gene>
<dbReference type="AlphaFoldDB" id="A0AAD6FDJ0"/>
<dbReference type="GO" id="GO:0045211">
    <property type="term" value="C:postsynaptic membrane"/>
    <property type="evidence" value="ECO:0007669"/>
    <property type="project" value="UniProtKB-SubCell"/>
</dbReference>
<dbReference type="GO" id="GO:1902711">
    <property type="term" value="C:GABA-A receptor complex"/>
    <property type="evidence" value="ECO:0007669"/>
    <property type="project" value="UniProtKB-ARBA"/>
</dbReference>
<keyword evidence="15" id="KW-1071">Ligand-gated ion channel</keyword>
<dbReference type="InterPro" id="IPR036734">
    <property type="entry name" value="Neur_chan_lig-bd_sf"/>
</dbReference>
<keyword evidence="6" id="KW-0770">Synapse</keyword>
<comment type="similarity">
    <text evidence="18">Belongs to the ligand-gated ion channel (TC 1.A.9) family.</text>
</comment>
<dbReference type="InterPro" id="IPR036719">
    <property type="entry name" value="Neuro-gated_channel_TM_sf"/>
</dbReference>
<keyword evidence="9" id="KW-1015">Disulfide bond</keyword>
<name>A0AAD6FDJ0_9TELE</name>
<feature type="transmembrane region" description="Helical" evidence="18">
    <location>
        <begin position="411"/>
        <end position="428"/>
    </location>
</feature>
<evidence type="ECO:0000256" key="5">
    <source>
        <dbReference type="ARBA" id="ARBA00022989"/>
    </source>
</evidence>
<dbReference type="NCBIfam" id="TIGR00860">
    <property type="entry name" value="LIC"/>
    <property type="match status" value="1"/>
</dbReference>
<keyword evidence="12" id="KW-0325">Glycoprotein</keyword>
<keyword evidence="13" id="KW-0868">Chloride</keyword>
<protein>
    <submittedName>
        <fullName evidence="21">Uncharacterized protein</fullName>
    </submittedName>
</protein>
<comment type="subcellular location">
    <subcellularLocation>
        <location evidence="17">Postsynaptic cell membrane</location>
        <topology evidence="17">Multi-pass membrane protein</topology>
    </subcellularLocation>
</comment>
<evidence type="ECO:0000256" key="3">
    <source>
        <dbReference type="ARBA" id="ARBA00022692"/>
    </source>
</evidence>
<keyword evidence="3 18" id="KW-0812">Transmembrane</keyword>
<proteinExistence type="inferred from homology"/>
<dbReference type="Pfam" id="PF02932">
    <property type="entry name" value="Neur_chan_memb"/>
    <property type="match status" value="1"/>
</dbReference>
<evidence type="ECO:0000256" key="15">
    <source>
        <dbReference type="ARBA" id="ARBA00023286"/>
    </source>
</evidence>
<evidence type="ECO:0000259" key="19">
    <source>
        <dbReference type="Pfam" id="PF02931"/>
    </source>
</evidence>
<evidence type="ECO:0000256" key="6">
    <source>
        <dbReference type="ARBA" id="ARBA00023018"/>
    </source>
</evidence>
<dbReference type="PRINTS" id="PR00252">
    <property type="entry name" value="NRIONCHANNEL"/>
</dbReference>
<keyword evidence="2" id="KW-1003">Cell membrane</keyword>
<dbReference type="PRINTS" id="PR00253">
    <property type="entry name" value="GABAARECEPTR"/>
</dbReference>
<evidence type="ECO:0000256" key="14">
    <source>
        <dbReference type="ARBA" id="ARBA00023257"/>
    </source>
</evidence>
<feature type="signal peptide" evidence="18">
    <location>
        <begin position="1"/>
        <end position="21"/>
    </location>
</feature>
<feature type="non-terminal residue" evidence="21">
    <location>
        <position position="503"/>
    </location>
</feature>
<dbReference type="GO" id="GO:0005254">
    <property type="term" value="F:chloride channel activity"/>
    <property type="evidence" value="ECO:0007669"/>
    <property type="project" value="UniProtKB-KW"/>
</dbReference>
<evidence type="ECO:0000256" key="9">
    <source>
        <dbReference type="ARBA" id="ARBA00023157"/>
    </source>
</evidence>
<dbReference type="FunFam" id="2.70.170.10:FF:000004">
    <property type="entry name" value="Gamma-aminobutyric acid receptor subunit beta-2 isoform A"/>
    <property type="match status" value="1"/>
</dbReference>
<dbReference type="InterPro" id="IPR006201">
    <property type="entry name" value="Neur_channel"/>
</dbReference>
<organism evidence="21 22">
    <name type="scientific">Pogonophryne albipinna</name>
    <dbReference type="NCBI Taxonomy" id="1090488"/>
    <lineage>
        <taxon>Eukaryota</taxon>
        <taxon>Metazoa</taxon>
        <taxon>Chordata</taxon>
        <taxon>Craniata</taxon>
        <taxon>Vertebrata</taxon>
        <taxon>Euteleostomi</taxon>
        <taxon>Actinopterygii</taxon>
        <taxon>Neopterygii</taxon>
        <taxon>Teleostei</taxon>
        <taxon>Neoteleostei</taxon>
        <taxon>Acanthomorphata</taxon>
        <taxon>Eupercaria</taxon>
        <taxon>Perciformes</taxon>
        <taxon>Notothenioidei</taxon>
        <taxon>Pogonophryne</taxon>
    </lineage>
</organism>
<accession>A0AAD6FDJ0</accession>
<dbReference type="InterPro" id="IPR018000">
    <property type="entry name" value="Neurotransmitter_ion_chnl_CS"/>
</dbReference>
<keyword evidence="8 18" id="KW-0472">Membrane</keyword>
<feature type="transmembrane region" description="Helical" evidence="18">
    <location>
        <begin position="382"/>
        <end position="404"/>
    </location>
</feature>
<evidence type="ECO:0000256" key="4">
    <source>
        <dbReference type="ARBA" id="ARBA00022729"/>
    </source>
</evidence>
<evidence type="ECO:0000256" key="18">
    <source>
        <dbReference type="RuleBase" id="RU000687"/>
    </source>
</evidence>
<dbReference type="PANTHER" id="PTHR18945">
    <property type="entry name" value="NEUROTRANSMITTER GATED ION CHANNEL"/>
    <property type="match status" value="1"/>
</dbReference>
<evidence type="ECO:0000256" key="16">
    <source>
        <dbReference type="ARBA" id="ARBA00023303"/>
    </source>
</evidence>